<evidence type="ECO:0000313" key="1">
    <source>
        <dbReference type="EMBL" id="CAK0800856.1"/>
    </source>
</evidence>
<evidence type="ECO:0000313" key="2">
    <source>
        <dbReference type="Proteomes" id="UP001189429"/>
    </source>
</evidence>
<comment type="caution">
    <text evidence="1">The sequence shown here is derived from an EMBL/GenBank/DDBJ whole genome shotgun (WGS) entry which is preliminary data.</text>
</comment>
<organism evidence="1 2">
    <name type="scientific">Prorocentrum cordatum</name>
    <dbReference type="NCBI Taxonomy" id="2364126"/>
    <lineage>
        <taxon>Eukaryota</taxon>
        <taxon>Sar</taxon>
        <taxon>Alveolata</taxon>
        <taxon>Dinophyceae</taxon>
        <taxon>Prorocentrales</taxon>
        <taxon>Prorocentraceae</taxon>
        <taxon>Prorocentrum</taxon>
    </lineage>
</organism>
<feature type="non-terminal residue" evidence="1">
    <location>
        <position position="70"/>
    </location>
</feature>
<keyword evidence="2" id="KW-1185">Reference proteome</keyword>
<evidence type="ECO:0008006" key="3">
    <source>
        <dbReference type="Google" id="ProtNLM"/>
    </source>
</evidence>
<dbReference type="Proteomes" id="UP001189429">
    <property type="component" value="Unassembled WGS sequence"/>
</dbReference>
<reference evidence="1" key="1">
    <citation type="submission" date="2023-10" db="EMBL/GenBank/DDBJ databases">
        <authorList>
            <person name="Chen Y."/>
            <person name="Shah S."/>
            <person name="Dougan E. K."/>
            <person name="Thang M."/>
            <person name="Chan C."/>
        </authorList>
    </citation>
    <scope>NUCLEOTIDE SEQUENCE [LARGE SCALE GENOMIC DNA]</scope>
</reference>
<gene>
    <name evidence="1" type="ORF">PCOR1329_LOCUS8893</name>
</gene>
<accession>A0ABN9Q545</accession>
<protein>
    <recommendedName>
        <fullName evidence="3">Phosphopyruvate hydratase</fullName>
    </recommendedName>
</protein>
<sequence>VMFTGAKAAKAVGGGYKDFNGLLNNSDMSKEISALETMLKVGVNKSVVMDPSWRKFLPNETEGMNESQMR</sequence>
<proteinExistence type="predicted"/>
<name>A0ABN9Q545_9DINO</name>
<dbReference type="EMBL" id="CAUYUJ010002451">
    <property type="protein sequence ID" value="CAK0800856.1"/>
    <property type="molecule type" value="Genomic_DNA"/>
</dbReference>
<feature type="non-terminal residue" evidence="1">
    <location>
        <position position="1"/>
    </location>
</feature>